<proteinExistence type="predicted"/>
<dbReference type="InterPro" id="IPR015017">
    <property type="entry name" value="DUF1904"/>
</dbReference>
<dbReference type="RefSeq" id="WP_023025304.1">
    <property type="nucleotide sequence ID" value="NZ_CP022432.1"/>
</dbReference>
<dbReference type="SUPFAM" id="SSF55331">
    <property type="entry name" value="Tautomerase/MIF"/>
    <property type="match status" value="1"/>
</dbReference>
<dbReference type="InterPro" id="IPR014347">
    <property type="entry name" value="Tautomerase/MIF_sf"/>
</dbReference>
<protein>
    <recommendedName>
        <fullName evidence="3">DUF1904 domain-containing protein</fullName>
    </recommendedName>
</protein>
<evidence type="ECO:0000313" key="2">
    <source>
        <dbReference type="Proteomes" id="UP000237990"/>
    </source>
</evidence>
<dbReference type="Pfam" id="PF08921">
    <property type="entry name" value="DUF1904"/>
    <property type="match status" value="1"/>
</dbReference>
<dbReference type="Gene3D" id="3.30.429.10">
    <property type="entry name" value="Macrophage Migration Inhibitory Factor"/>
    <property type="match status" value="1"/>
</dbReference>
<evidence type="ECO:0008006" key="3">
    <source>
        <dbReference type="Google" id="ProtNLM"/>
    </source>
</evidence>
<dbReference type="AlphaFoldDB" id="A0AAD0HSV6"/>
<gene>
    <name evidence="1" type="ORF">MflW12_0250</name>
</gene>
<reference evidence="1 2" key="1">
    <citation type="submission" date="2017-07" db="EMBL/GenBank/DDBJ databases">
        <title>Comparative genomic analysis of Mesoplasma florum.</title>
        <authorList>
            <person name="Baby V."/>
            <person name="Lachance J.-C."/>
            <person name="Gagnon J."/>
            <person name="Lucier J.-F."/>
            <person name="Matteau D."/>
            <person name="Knight T.F."/>
            <person name="Rodrigue S."/>
        </authorList>
    </citation>
    <scope>NUCLEOTIDE SEQUENCE [LARGE SCALE GENOMIC DNA]</scope>
    <source>
        <strain evidence="1 2">W12</strain>
    </source>
</reference>
<dbReference type="EMBL" id="CP022432">
    <property type="protein sequence ID" value="AVN65430.1"/>
    <property type="molecule type" value="Genomic_DNA"/>
</dbReference>
<dbReference type="Proteomes" id="UP000237990">
    <property type="component" value="Chromosome"/>
</dbReference>
<organism evidence="1 2">
    <name type="scientific">Mesoplasma florum</name>
    <name type="common">Acholeplasma florum</name>
    <dbReference type="NCBI Taxonomy" id="2151"/>
    <lineage>
        <taxon>Bacteria</taxon>
        <taxon>Bacillati</taxon>
        <taxon>Mycoplasmatota</taxon>
        <taxon>Mollicutes</taxon>
        <taxon>Entomoplasmatales</taxon>
        <taxon>Entomoplasmataceae</taxon>
        <taxon>Mesoplasma</taxon>
    </lineage>
</organism>
<accession>A0AAD0HSV6</accession>
<sequence length="105" mass="12147">MPILKFNGTTEKQVKQYSKKINELVDLIVAKPESILMMNNNNNIYVSKNTNKRIYVEVDWLIRPEEARIALVKHLTDFFGGEGITVSVKFTEINKNLYVNNNRMG</sequence>
<evidence type="ECO:0000313" key="1">
    <source>
        <dbReference type="EMBL" id="AVN65430.1"/>
    </source>
</evidence>
<name>A0AAD0HSV6_MESFO</name>